<evidence type="ECO:0000313" key="2">
    <source>
        <dbReference type="Proteomes" id="UP001487740"/>
    </source>
</evidence>
<comment type="caution">
    <text evidence="1">The sequence shown here is derived from an EMBL/GenBank/DDBJ whole genome shotgun (WGS) entry which is preliminary data.</text>
</comment>
<dbReference type="Proteomes" id="UP001487740">
    <property type="component" value="Unassembled WGS sequence"/>
</dbReference>
<gene>
    <name evidence="1" type="ORF">O3P69_018458</name>
</gene>
<accession>A0AAW0T225</accession>
<organism evidence="1 2">
    <name type="scientific">Scylla paramamosain</name>
    <name type="common">Mud crab</name>
    <dbReference type="NCBI Taxonomy" id="85552"/>
    <lineage>
        <taxon>Eukaryota</taxon>
        <taxon>Metazoa</taxon>
        <taxon>Ecdysozoa</taxon>
        <taxon>Arthropoda</taxon>
        <taxon>Crustacea</taxon>
        <taxon>Multicrustacea</taxon>
        <taxon>Malacostraca</taxon>
        <taxon>Eumalacostraca</taxon>
        <taxon>Eucarida</taxon>
        <taxon>Decapoda</taxon>
        <taxon>Pleocyemata</taxon>
        <taxon>Brachyura</taxon>
        <taxon>Eubrachyura</taxon>
        <taxon>Portunoidea</taxon>
        <taxon>Portunidae</taxon>
        <taxon>Portuninae</taxon>
        <taxon>Scylla</taxon>
    </lineage>
</organism>
<reference evidence="1 2" key="1">
    <citation type="submission" date="2023-03" db="EMBL/GenBank/DDBJ databases">
        <title>High-quality genome of Scylla paramamosain provides insights in environmental adaptation.</title>
        <authorList>
            <person name="Zhang L."/>
        </authorList>
    </citation>
    <scope>NUCLEOTIDE SEQUENCE [LARGE SCALE GENOMIC DNA]</scope>
    <source>
        <strain evidence="1">LZ_2023a</strain>
        <tissue evidence="1">Muscle</tissue>
    </source>
</reference>
<protein>
    <submittedName>
        <fullName evidence="1">Uncharacterized protein</fullName>
    </submittedName>
</protein>
<name>A0AAW0T225_SCYPA</name>
<sequence>MYCTSPSTASDGLTITYCPVTVSKSCSTLYRSNWLSAAPVVLAARPVSAGITRTAYYHHHKKPCTPHHSPAEVTVLLFQVMHVWRRRGEGLGGQAVSRLPGIVTNPGPSPV</sequence>
<evidence type="ECO:0000313" key="1">
    <source>
        <dbReference type="EMBL" id="KAK8381389.1"/>
    </source>
</evidence>
<dbReference type="EMBL" id="JARAKH010000040">
    <property type="protein sequence ID" value="KAK8381389.1"/>
    <property type="molecule type" value="Genomic_DNA"/>
</dbReference>
<keyword evidence="2" id="KW-1185">Reference proteome</keyword>
<proteinExistence type="predicted"/>
<dbReference type="AlphaFoldDB" id="A0AAW0T225"/>